<dbReference type="RefSeq" id="WP_131727465.1">
    <property type="nucleotide sequence ID" value="NZ_CYSB01000041.1"/>
</dbReference>
<evidence type="ECO:0000313" key="6">
    <source>
        <dbReference type="Proteomes" id="UP000051887"/>
    </source>
</evidence>
<dbReference type="EMBL" id="CYSC01000031">
    <property type="protein sequence ID" value="CUH72418.1"/>
    <property type="molecule type" value="Genomic_DNA"/>
</dbReference>
<keyword evidence="5" id="KW-1185">Reference proteome</keyword>
<sequence>MMKTLLASVASLSAFCAPAFAGNVEAAAMDPEVIEAAAASSDGGMVVLGIMVAVLLLTALSSTSTPPVPT</sequence>
<protein>
    <recommendedName>
        <fullName evidence="7">Ferrochelatase</fullName>
    </recommendedName>
</protein>
<dbReference type="Proteomes" id="UP000051887">
    <property type="component" value="Unassembled WGS sequence"/>
</dbReference>
<feature type="transmembrane region" description="Helical" evidence="1">
    <location>
        <begin position="45"/>
        <end position="63"/>
    </location>
</feature>
<keyword evidence="1" id="KW-1133">Transmembrane helix</keyword>
<evidence type="ECO:0000313" key="3">
    <source>
        <dbReference type="EMBL" id="CUH69952.1"/>
    </source>
</evidence>
<accession>A0A0P1G9V8</accession>
<evidence type="ECO:0008006" key="7">
    <source>
        <dbReference type="Google" id="ProtNLM"/>
    </source>
</evidence>
<gene>
    <name evidence="3" type="ORF">TL5118_03923</name>
    <name evidence="4" type="ORF">TL5120_02218</name>
</gene>
<name>A0A0P1G9V8_9RHOB</name>
<feature type="signal peptide" evidence="2">
    <location>
        <begin position="1"/>
        <end position="21"/>
    </location>
</feature>
<reference evidence="3 5" key="2">
    <citation type="submission" date="2015-09" db="EMBL/GenBank/DDBJ databases">
        <authorList>
            <person name="Rodrigo-Torres L."/>
            <person name="Arahal D.R."/>
        </authorList>
    </citation>
    <scope>NUCLEOTIDE SEQUENCE [LARGE SCALE GENOMIC DNA]</scope>
    <source>
        <strain evidence="3 5">CECT 5118</strain>
    </source>
</reference>
<evidence type="ECO:0000256" key="2">
    <source>
        <dbReference type="SAM" id="SignalP"/>
    </source>
</evidence>
<dbReference type="Proteomes" id="UP000051086">
    <property type="component" value="Unassembled WGS sequence"/>
</dbReference>
<dbReference type="AlphaFoldDB" id="A0A0P1G9V8"/>
<dbReference type="EMBL" id="CYSB01000041">
    <property type="protein sequence ID" value="CUH69952.1"/>
    <property type="molecule type" value="Genomic_DNA"/>
</dbReference>
<reference evidence="4 6" key="1">
    <citation type="submission" date="2015-09" db="EMBL/GenBank/DDBJ databases">
        <authorList>
            <consortium name="Swine Surveillance"/>
        </authorList>
    </citation>
    <scope>NUCLEOTIDE SEQUENCE [LARGE SCALE GENOMIC DNA]</scope>
    <source>
        <strain evidence="4 6">5120</strain>
    </source>
</reference>
<proteinExistence type="predicted"/>
<feature type="chain" id="PRO_5009792632" description="Ferrochelatase" evidence="2">
    <location>
        <begin position="22"/>
        <end position="70"/>
    </location>
</feature>
<evidence type="ECO:0000313" key="4">
    <source>
        <dbReference type="EMBL" id="CUH72418.1"/>
    </source>
</evidence>
<keyword evidence="2" id="KW-0732">Signal</keyword>
<evidence type="ECO:0000256" key="1">
    <source>
        <dbReference type="SAM" id="Phobius"/>
    </source>
</evidence>
<evidence type="ECO:0000313" key="5">
    <source>
        <dbReference type="Proteomes" id="UP000051086"/>
    </source>
</evidence>
<keyword evidence="1" id="KW-0472">Membrane</keyword>
<keyword evidence="1" id="KW-0812">Transmembrane</keyword>
<organism evidence="4 6">
    <name type="scientific">Thalassovita autumnalis</name>
    <dbReference type="NCBI Taxonomy" id="2072972"/>
    <lineage>
        <taxon>Bacteria</taxon>
        <taxon>Pseudomonadati</taxon>
        <taxon>Pseudomonadota</taxon>
        <taxon>Alphaproteobacteria</taxon>
        <taxon>Rhodobacterales</taxon>
        <taxon>Roseobacteraceae</taxon>
        <taxon>Thalassovita</taxon>
    </lineage>
</organism>